<dbReference type="AlphaFoldDB" id="A0A6V8MK10"/>
<comment type="similarity">
    <text evidence="1">Belongs to the metallo-dependent hydrolases superfamily. CpsB/CapC family.</text>
</comment>
<dbReference type="EMBL" id="BLXX01000008">
    <property type="protein sequence ID" value="GFO60328.1"/>
    <property type="molecule type" value="Genomic_DNA"/>
</dbReference>
<name>A0A6V8MK10_9BACT</name>
<evidence type="ECO:0000256" key="1">
    <source>
        <dbReference type="ARBA" id="ARBA00005750"/>
    </source>
</evidence>
<proteinExistence type="inferred from homology"/>
<evidence type="ECO:0000313" key="6">
    <source>
        <dbReference type="Proteomes" id="UP000556026"/>
    </source>
</evidence>
<dbReference type="SUPFAM" id="SSF89550">
    <property type="entry name" value="PHP domain-like"/>
    <property type="match status" value="1"/>
</dbReference>
<comment type="catalytic activity">
    <reaction evidence="4">
        <text>O-phospho-L-tyrosyl-[protein] + H2O = L-tyrosyl-[protein] + phosphate</text>
        <dbReference type="Rhea" id="RHEA:10684"/>
        <dbReference type="Rhea" id="RHEA-COMP:10136"/>
        <dbReference type="Rhea" id="RHEA-COMP:20101"/>
        <dbReference type="ChEBI" id="CHEBI:15377"/>
        <dbReference type="ChEBI" id="CHEBI:43474"/>
        <dbReference type="ChEBI" id="CHEBI:46858"/>
        <dbReference type="ChEBI" id="CHEBI:61978"/>
        <dbReference type="EC" id="3.1.3.48"/>
    </reaction>
</comment>
<dbReference type="Gene3D" id="3.20.20.140">
    <property type="entry name" value="Metal-dependent hydrolases"/>
    <property type="match status" value="1"/>
</dbReference>
<evidence type="ECO:0000256" key="2">
    <source>
        <dbReference type="ARBA" id="ARBA00013064"/>
    </source>
</evidence>
<organism evidence="5 6">
    <name type="scientific">Geomonas silvestris</name>
    <dbReference type="NCBI Taxonomy" id="2740184"/>
    <lineage>
        <taxon>Bacteria</taxon>
        <taxon>Pseudomonadati</taxon>
        <taxon>Thermodesulfobacteriota</taxon>
        <taxon>Desulfuromonadia</taxon>
        <taxon>Geobacterales</taxon>
        <taxon>Geobacteraceae</taxon>
        <taxon>Geomonas</taxon>
    </lineage>
</organism>
<dbReference type="PANTHER" id="PTHR39181:SF1">
    <property type="entry name" value="TYROSINE-PROTEIN PHOSPHATASE YWQE"/>
    <property type="match status" value="1"/>
</dbReference>
<keyword evidence="6" id="KW-1185">Reference proteome</keyword>
<dbReference type="GO" id="GO:0030145">
    <property type="term" value="F:manganese ion binding"/>
    <property type="evidence" value="ECO:0007669"/>
    <property type="project" value="InterPro"/>
</dbReference>
<evidence type="ECO:0000256" key="3">
    <source>
        <dbReference type="ARBA" id="ARBA00022801"/>
    </source>
</evidence>
<dbReference type="PIRSF" id="PIRSF016557">
    <property type="entry name" value="Caps_synth_CpsB"/>
    <property type="match status" value="1"/>
</dbReference>
<gene>
    <name evidence="5" type="primary">ywqE</name>
    <name evidence="5" type="ORF">GMST_26530</name>
</gene>
<dbReference type="InterPro" id="IPR016195">
    <property type="entry name" value="Pol/histidinol_Pase-like"/>
</dbReference>
<reference evidence="6" key="1">
    <citation type="submission" date="2020-06" db="EMBL/GenBank/DDBJ databases">
        <title>Draft genomic sequence of Geomonas sp. Red330.</title>
        <authorList>
            <person name="Itoh H."/>
            <person name="Zhenxing X."/>
            <person name="Ushijima N."/>
            <person name="Masuda Y."/>
            <person name="Shiratori Y."/>
            <person name="Senoo K."/>
        </authorList>
    </citation>
    <scope>NUCLEOTIDE SEQUENCE [LARGE SCALE GENOMIC DNA]</scope>
    <source>
        <strain evidence="6">Red330</strain>
    </source>
</reference>
<dbReference type="GO" id="GO:0004725">
    <property type="term" value="F:protein tyrosine phosphatase activity"/>
    <property type="evidence" value="ECO:0007669"/>
    <property type="project" value="UniProtKB-EC"/>
</dbReference>
<comment type="caution">
    <text evidence="5">The sequence shown here is derived from an EMBL/GenBank/DDBJ whole genome shotgun (WGS) entry which is preliminary data.</text>
</comment>
<protein>
    <recommendedName>
        <fullName evidence="2">protein-tyrosine-phosphatase</fullName>
        <ecNumber evidence="2">3.1.3.48</ecNumber>
    </recommendedName>
</protein>
<dbReference type="InterPro" id="IPR016667">
    <property type="entry name" value="Caps_polysacc_synth_CpsB/CapC"/>
</dbReference>
<dbReference type="PANTHER" id="PTHR39181">
    <property type="entry name" value="TYROSINE-PROTEIN PHOSPHATASE YWQE"/>
    <property type="match status" value="1"/>
</dbReference>
<dbReference type="EC" id="3.1.3.48" evidence="2"/>
<keyword evidence="3" id="KW-0378">Hydrolase</keyword>
<sequence length="257" mass="27374">MDTCYVDFHSHLVPGIDDGAVDGDDSLEMARILAGYGFSTVHCTPHLIRGGFENRPDGVRSGVEALQAQLTDAGIPVHLVAGTEHYFDEYLMDLVPGALTVGGSRYLLVEIPFRAPGDLVPAMAIQLRRLGMLPLFAHPERCAAFDPPRHEAGLLGTLSSVLGRRKDPSLEGSLVLDLKRSGCKFQGNIGSFAGVYGSVVRQRAIVLLKNGIYSCLGSDAHTSQGLSDILASGLDTVVASIGESAARRLLTGELVYD</sequence>
<evidence type="ECO:0000313" key="5">
    <source>
        <dbReference type="EMBL" id="GFO60328.1"/>
    </source>
</evidence>
<dbReference type="Proteomes" id="UP000556026">
    <property type="component" value="Unassembled WGS sequence"/>
</dbReference>
<dbReference type="RefSeq" id="WP_183355153.1">
    <property type="nucleotide sequence ID" value="NZ_BLXX01000008.1"/>
</dbReference>
<dbReference type="Pfam" id="PF19567">
    <property type="entry name" value="CpsB_CapC"/>
    <property type="match status" value="1"/>
</dbReference>
<accession>A0A6V8MK10</accession>
<evidence type="ECO:0000256" key="4">
    <source>
        <dbReference type="ARBA" id="ARBA00051722"/>
    </source>
</evidence>